<sequence length="280" mass="31027">MTIAALAQAMTLGAEAHCCYPGRYFGAQLLPSLCLRNRDHLFSTFRTTTTTMSLTPPSAMDLPSTRPLFGQIHLFFNGPVTMSAEALRALAYHELASAALESEGGCSEPSSAALDSNDDTLCEPPLTRAHLHSFTFTKHKALVGQQSFFVISKHFAYPGPGIRKSDFLAAEPWLSSTSRCIGCGVLVDSDSPCAEWLVHRDMCTGIEDRMLQSAFVQTEAGEIVKDREEDQHPRPTVSREQMVHNFVFDDEDTFVTPEKMAQIRRRVGRWLRTVDPESPS</sequence>
<evidence type="ECO:0000313" key="1">
    <source>
        <dbReference type="EMBL" id="KIY73577.1"/>
    </source>
</evidence>
<evidence type="ECO:0000313" key="2">
    <source>
        <dbReference type="Proteomes" id="UP000054007"/>
    </source>
</evidence>
<organism evidence="1 2">
    <name type="scientific">Cylindrobasidium torrendii FP15055 ss-10</name>
    <dbReference type="NCBI Taxonomy" id="1314674"/>
    <lineage>
        <taxon>Eukaryota</taxon>
        <taxon>Fungi</taxon>
        <taxon>Dikarya</taxon>
        <taxon>Basidiomycota</taxon>
        <taxon>Agaricomycotina</taxon>
        <taxon>Agaricomycetes</taxon>
        <taxon>Agaricomycetidae</taxon>
        <taxon>Agaricales</taxon>
        <taxon>Marasmiineae</taxon>
        <taxon>Physalacriaceae</taxon>
        <taxon>Cylindrobasidium</taxon>
    </lineage>
</organism>
<dbReference type="EMBL" id="KN880435">
    <property type="protein sequence ID" value="KIY73577.1"/>
    <property type="molecule type" value="Genomic_DNA"/>
</dbReference>
<dbReference type="Proteomes" id="UP000054007">
    <property type="component" value="Unassembled WGS sequence"/>
</dbReference>
<keyword evidence="2" id="KW-1185">Reference proteome</keyword>
<dbReference type="AlphaFoldDB" id="A0A0D7BT28"/>
<name>A0A0D7BT28_9AGAR</name>
<dbReference type="OrthoDB" id="2837653at2759"/>
<proteinExistence type="predicted"/>
<gene>
    <name evidence="1" type="ORF">CYLTODRAFT_219748</name>
</gene>
<reference evidence="1 2" key="1">
    <citation type="journal article" date="2015" name="Fungal Genet. Biol.">
        <title>Evolution of novel wood decay mechanisms in Agaricales revealed by the genome sequences of Fistulina hepatica and Cylindrobasidium torrendii.</title>
        <authorList>
            <person name="Floudas D."/>
            <person name="Held B.W."/>
            <person name="Riley R."/>
            <person name="Nagy L.G."/>
            <person name="Koehler G."/>
            <person name="Ransdell A.S."/>
            <person name="Younus H."/>
            <person name="Chow J."/>
            <person name="Chiniquy J."/>
            <person name="Lipzen A."/>
            <person name="Tritt A."/>
            <person name="Sun H."/>
            <person name="Haridas S."/>
            <person name="LaButti K."/>
            <person name="Ohm R.A."/>
            <person name="Kues U."/>
            <person name="Blanchette R.A."/>
            <person name="Grigoriev I.V."/>
            <person name="Minto R.E."/>
            <person name="Hibbett D.S."/>
        </authorList>
    </citation>
    <scope>NUCLEOTIDE SEQUENCE [LARGE SCALE GENOMIC DNA]</scope>
    <source>
        <strain evidence="1 2">FP15055 ss-10</strain>
    </source>
</reference>
<protein>
    <submittedName>
        <fullName evidence="1">Uncharacterized protein</fullName>
    </submittedName>
</protein>
<accession>A0A0D7BT28</accession>